<feature type="non-terminal residue" evidence="1">
    <location>
        <position position="1"/>
    </location>
</feature>
<evidence type="ECO:0000313" key="1">
    <source>
        <dbReference type="EMBL" id="GAI64815.1"/>
    </source>
</evidence>
<evidence type="ECO:0008006" key="2">
    <source>
        <dbReference type="Google" id="ProtNLM"/>
    </source>
</evidence>
<sequence>ALKPYGRMCGSLALLGQDEDGNRMGKRIVCGREWYQNCRDISHRRRIARVLPRLMQICPMSYIVITFPLEVRSMMRDPQVLALIGKKVRRLLRRRGYRKLFTRWHFFGKHGEKYHPHLNVLCDGEWLTPEQLAELKDLIRRKLLPRSMARSIGKDLDIRYAYRQTPKKIMHTIKYVTKASFEHIEWDEPLASALYGFHNGCSAGTWDDPPKWKLTGTDKKFNALLPLAEGKHPVSGKPIVWNRRPIPWALALMEEPVDIGGGYYLLPPIRPPPVPGLDFSNLIELPDSDYRKHPNAVRQSIEKARERVSFQDDCESYP</sequence>
<gene>
    <name evidence="1" type="ORF">S12H4_02029</name>
</gene>
<comment type="caution">
    <text evidence="1">The sequence shown here is derived from an EMBL/GenBank/DDBJ whole genome shotgun (WGS) entry which is preliminary data.</text>
</comment>
<proteinExistence type="predicted"/>
<dbReference type="AlphaFoldDB" id="X1RNS0"/>
<organism evidence="1">
    <name type="scientific">marine sediment metagenome</name>
    <dbReference type="NCBI Taxonomy" id="412755"/>
    <lineage>
        <taxon>unclassified sequences</taxon>
        <taxon>metagenomes</taxon>
        <taxon>ecological metagenomes</taxon>
    </lineage>
</organism>
<dbReference type="EMBL" id="BARW01000459">
    <property type="protein sequence ID" value="GAI64815.1"/>
    <property type="molecule type" value="Genomic_DNA"/>
</dbReference>
<name>X1RNS0_9ZZZZ</name>
<reference evidence="1" key="1">
    <citation type="journal article" date="2014" name="Front. Microbiol.">
        <title>High frequency of phylogenetically diverse reductive dehalogenase-homologous genes in deep subseafloor sedimentary metagenomes.</title>
        <authorList>
            <person name="Kawai M."/>
            <person name="Futagami T."/>
            <person name="Toyoda A."/>
            <person name="Takaki Y."/>
            <person name="Nishi S."/>
            <person name="Hori S."/>
            <person name="Arai W."/>
            <person name="Tsubouchi T."/>
            <person name="Morono Y."/>
            <person name="Uchiyama I."/>
            <person name="Ito T."/>
            <person name="Fujiyama A."/>
            <person name="Inagaki F."/>
            <person name="Takami H."/>
        </authorList>
    </citation>
    <scope>NUCLEOTIDE SEQUENCE</scope>
    <source>
        <strain evidence="1">Expedition CK06-06</strain>
    </source>
</reference>
<protein>
    <recommendedName>
        <fullName evidence="2">Replication protein</fullName>
    </recommendedName>
</protein>
<accession>X1RNS0</accession>